<dbReference type="AlphaFoldDB" id="A0ABD4A4Z4"/>
<sequence length="50" mass="5671">MFGVAKKKMVTKRNEETSLGKGCLYVSGENAKNQLLNRWEGNACIRRLVQ</sequence>
<proteinExistence type="predicted"/>
<dbReference type="RefSeq" id="WP_160289685.1">
    <property type="nucleotide sequence ID" value="NZ_JAMATD010000003.1"/>
</dbReference>
<evidence type="ECO:0000313" key="1">
    <source>
        <dbReference type="EMBL" id="KIO72017.1"/>
    </source>
</evidence>
<protein>
    <submittedName>
        <fullName evidence="1">Uncharacterized protein</fullName>
    </submittedName>
</protein>
<evidence type="ECO:0000313" key="2">
    <source>
        <dbReference type="Proteomes" id="UP000032076"/>
    </source>
</evidence>
<name>A0ABD4A4Z4_9BACI</name>
<comment type="caution">
    <text evidence="1">The sequence shown here is derived from an EMBL/GenBank/DDBJ whole genome shotgun (WGS) entry which is preliminary data.</text>
</comment>
<dbReference type="Proteomes" id="UP000032076">
    <property type="component" value="Unassembled WGS sequence"/>
</dbReference>
<dbReference type="EMBL" id="JXLU01000104">
    <property type="protein sequence ID" value="KIO72017.1"/>
    <property type="molecule type" value="Genomic_DNA"/>
</dbReference>
<reference evidence="1 2" key="1">
    <citation type="submission" date="2015-01" db="EMBL/GenBank/DDBJ databases">
        <title>Draft Genome Sequences of Four Bacillus thermoamylovorans Strains, Isolated From Food Products.</title>
        <authorList>
            <person name="Krawcyk A.O."/>
            <person name="Berendsen E.M."/>
            <person name="Eijlander R.T."/>
            <person name="de Jong A."/>
            <person name="Wells-Bennik M."/>
            <person name="Kuipers O.P."/>
        </authorList>
    </citation>
    <scope>NUCLEOTIDE SEQUENCE [LARGE SCALE GENOMIC DNA]</scope>
    <source>
        <strain evidence="1 2">B4167</strain>
    </source>
</reference>
<gene>
    <name evidence="1" type="ORF">B4167_3199</name>
</gene>
<accession>A0ABD4A4Z4</accession>
<organism evidence="1 2">
    <name type="scientific">Caldibacillus thermoamylovorans</name>
    <dbReference type="NCBI Taxonomy" id="35841"/>
    <lineage>
        <taxon>Bacteria</taxon>
        <taxon>Bacillati</taxon>
        <taxon>Bacillota</taxon>
        <taxon>Bacilli</taxon>
        <taxon>Bacillales</taxon>
        <taxon>Bacillaceae</taxon>
        <taxon>Caldibacillus</taxon>
    </lineage>
</organism>